<dbReference type="Pfam" id="PF01095">
    <property type="entry name" value="Pectinesterase"/>
    <property type="match status" value="1"/>
</dbReference>
<dbReference type="FunFam" id="1.20.140.40:FF:000021">
    <property type="entry name" value="Probable pectinesterase/pectinesterase inhibitor 51"/>
    <property type="match status" value="1"/>
</dbReference>
<comment type="function">
    <text evidence="14">Acts in the modification of cell walls via demethylesterification of cell wall pectin.</text>
</comment>
<name>A0AA36EL00_LACSI</name>
<keyword evidence="12" id="KW-0961">Cell wall biogenesis/degradation</keyword>
<evidence type="ECO:0000256" key="4">
    <source>
        <dbReference type="ARBA" id="ARBA00007786"/>
    </source>
</evidence>
<evidence type="ECO:0000256" key="8">
    <source>
        <dbReference type="ARBA" id="ARBA00022801"/>
    </source>
</evidence>
<evidence type="ECO:0000256" key="2">
    <source>
        <dbReference type="ARBA" id="ARBA00005184"/>
    </source>
</evidence>
<dbReference type="CDD" id="cd15798">
    <property type="entry name" value="PMEI-like_3"/>
    <property type="match status" value="1"/>
</dbReference>
<dbReference type="Gene3D" id="2.160.20.10">
    <property type="entry name" value="Single-stranded right-handed beta-helix, Pectin lyase-like"/>
    <property type="match status" value="1"/>
</dbReference>
<comment type="catalytic activity">
    <reaction evidence="13">
        <text>[(1-&gt;4)-alpha-D-galacturonosyl methyl ester](n) + n H2O = [(1-&gt;4)-alpha-D-galacturonosyl](n) + n methanol + n H(+)</text>
        <dbReference type="Rhea" id="RHEA:22380"/>
        <dbReference type="Rhea" id="RHEA-COMP:14570"/>
        <dbReference type="Rhea" id="RHEA-COMP:14573"/>
        <dbReference type="ChEBI" id="CHEBI:15377"/>
        <dbReference type="ChEBI" id="CHEBI:15378"/>
        <dbReference type="ChEBI" id="CHEBI:17790"/>
        <dbReference type="ChEBI" id="CHEBI:140522"/>
        <dbReference type="ChEBI" id="CHEBI:140523"/>
        <dbReference type="EC" id="3.1.1.11"/>
    </reaction>
</comment>
<dbReference type="FunFam" id="2.160.20.10:FF:000029">
    <property type="entry name" value="Pectinesterase 4"/>
    <property type="match status" value="1"/>
</dbReference>
<keyword evidence="11" id="KW-0325">Glycoprotein</keyword>
<evidence type="ECO:0000256" key="1">
    <source>
        <dbReference type="ARBA" id="ARBA00004191"/>
    </source>
</evidence>
<comment type="pathway">
    <text evidence="2">Glycan metabolism; pectin degradation; 2-dehydro-3-deoxy-D-gluconate from pectin: step 1/5.</text>
</comment>
<organism evidence="17 18">
    <name type="scientific">Lactuca saligna</name>
    <name type="common">Willowleaf lettuce</name>
    <dbReference type="NCBI Taxonomy" id="75948"/>
    <lineage>
        <taxon>Eukaryota</taxon>
        <taxon>Viridiplantae</taxon>
        <taxon>Streptophyta</taxon>
        <taxon>Embryophyta</taxon>
        <taxon>Tracheophyta</taxon>
        <taxon>Spermatophyta</taxon>
        <taxon>Magnoliopsida</taxon>
        <taxon>eudicotyledons</taxon>
        <taxon>Gunneridae</taxon>
        <taxon>Pentapetalae</taxon>
        <taxon>asterids</taxon>
        <taxon>campanulids</taxon>
        <taxon>Asterales</taxon>
        <taxon>Asteraceae</taxon>
        <taxon>Cichorioideae</taxon>
        <taxon>Cichorieae</taxon>
        <taxon>Lactucinae</taxon>
        <taxon>Lactuca</taxon>
    </lineage>
</organism>
<comment type="similarity">
    <text evidence="3">In the N-terminal section; belongs to the PMEI family.</text>
</comment>
<evidence type="ECO:0000256" key="13">
    <source>
        <dbReference type="ARBA" id="ARBA00047928"/>
    </source>
</evidence>
<evidence type="ECO:0000313" key="17">
    <source>
        <dbReference type="EMBL" id="CAI9299844.1"/>
    </source>
</evidence>
<dbReference type="SUPFAM" id="SSF101148">
    <property type="entry name" value="Plant invertase/pectin methylesterase inhibitor"/>
    <property type="match status" value="1"/>
</dbReference>
<dbReference type="Proteomes" id="UP001177003">
    <property type="component" value="Chromosome 8"/>
</dbReference>
<dbReference type="GO" id="GO:0004857">
    <property type="term" value="F:enzyme inhibitor activity"/>
    <property type="evidence" value="ECO:0007669"/>
    <property type="project" value="InterPro"/>
</dbReference>
<evidence type="ECO:0000259" key="16">
    <source>
        <dbReference type="SMART" id="SM00856"/>
    </source>
</evidence>
<evidence type="ECO:0000256" key="15">
    <source>
        <dbReference type="SAM" id="SignalP"/>
    </source>
</evidence>
<dbReference type="PANTHER" id="PTHR31707">
    <property type="entry name" value="PECTINESTERASE"/>
    <property type="match status" value="1"/>
</dbReference>
<evidence type="ECO:0000256" key="3">
    <source>
        <dbReference type="ARBA" id="ARBA00006027"/>
    </source>
</evidence>
<dbReference type="NCBIfam" id="TIGR01614">
    <property type="entry name" value="PME_inhib"/>
    <property type="match status" value="1"/>
</dbReference>
<dbReference type="InterPro" id="IPR012334">
    <property type="entry name" value="Pectin_lyas_fold"/>
</dbReference>
<comment type="similarity">
    <text evidence="4">In the C-terminal section; belongs to the pectinesterase family.</text>
</comment>
<dbReference type="GO" id="GO:0042545">
    <property type="term" value="P:cell wall modification"/>
    <property type="evidence" value="ECO:0007669"/>
    <property type="project" value="InterPro"/>
</dbReference>
<dbReference type="SMART" id="SM00856">
    <property type="entry name" value="PMEI"/>
    <property type="match status" value="1"/>
</dbReference>
<sequence>MASSFLFLFCFFIGTTANHQTAIQEACKATRWPESCQISLTKSGLDLIPADPTPFQILHSALSLSSKNLGRAKFMVRAILHYSGSNLNLTTTAKLCLQSLDNSAYRLHSAEEVLPRNRIKDARAWTSAALSYQFDCLSGLKKVNDTPMVDKTLLFMNNTLMMSTSNALSMMMSYEEFGNYSGWWRSPRTERDGFWESVGGRSGSGQKPGIPTGLNANVTVCKDGGRCRFGSVQMAVNAAPDNLGGGRRFVILIKEGVYEETVRVPLAKRNVVFIGEGMGKTVITGSLNVGQLGMTTYETATVGVVGDGFMARDLTIQNTAGPDAHQAVAYRSDSDLSFVENCELIGNQDTVYAHSLRQFYKHCIIKGNVDFIFGNSASVFHKCTILVRPRQLDPAKGENSVVAAHSRTDPAQATGFVFHECVINGTEDYMKQYHKNPNMHQTFLGRPWKEFSRIVFVRCKLEALISPPGWMPWDGEFALKTLYFGEYGNSGLGSNLSGRVIWSSQIPLDHVILYSVHNFIQGDDWMLT</sequence>
<dbReference type="InterPro" id="IPR035513">
    <property type="entry name" value="Invertase/methylesterase_inhib"/>
</dbReference>
<dbReference type="Gene3D" id="1.20.140.40">
    <property type="entry name" value="Invertase/pectin methylesterase inhibitor family protein"/>
    <property type="match status" value="1"/>
</dbReference>
<evidence type="ECO:0000256" key="6">
    <source>
        <dbReference type="ARBA" id="ARBA00022512"/>
    </source>
</evidence>
<dbReference type="GO" id="GO:0030599">
    <property type="term" value="F:pectinesterase activity"/>
    <property type="evidence" value="ECO:0007669"/>
    <property type="project" value="UniProtKB-EC"/>
</dbReference>
<proteinExistence type="inferred from homology"/>
<dbReference type="SUPFAM" id="SSF51126">
    <property type="entry name" value="Pectin lyase-like"/>
    <property type="match status" value="1"/>
</dbReference>
<keyword evidence="9" id="KW-0063">Aspartyl esterase</keyword>
<feature type="signal peptide" evidence="15">
    <location>
        <begin position="1"/>
        <end position="17"/>
    </location>
</feature>
<dbReference type="InterPro" id="IPR011050">
    <property type="entry name" value="Pectin_lyase_fold/virulence"/>
</dbReference>
<keyword evidence="6" id="KW-0134">Cell wall</keyword>
<keyword evidence="7" id="KW-0964">Secreted</keyword>
<feature type="chain" id="PRO_5041381205" description="pectinesterase" evidence="15">
    <location>
        <begin position="18"/>
        <end position="528"/>
    </location>
</feature>
<dbReference type="Pfam" id="PF04043">
    <property type="entry name" value="PMEI"/>
    <property type="match status" value="1"/>
</dbReference>
<evidence type="ECO:0000256" key="14">
    <source>
        <dbReference type="ARBA" id="ARBA00057335"/>
    </source>
</evidence>
<evidence type="ECO:0000256" key="11">
    <source>
        <dbReference type="ARBA" id="ARBA00023180"/>
    </source>
</evidence>
<accession>A0AA36EL00</accession>
<evidence type="ECO:0000256" key="12">
    <source>
        <dbReference type="ARBA" id="ARBA00023316"/>
    </source>
</evidence>
<keyword evidence="18" id="KW-1185">Reference proteome</keyword>
<evidence type="ECO:0000256" key="9">
    <source>
        <dbReference type="ARBA" id="ARBA00023085"/>
    </source>
</evidence>
<keyword evidence="10" id="KW-1015">Disulfide bond</keyword>
<protein>
    <recommendedName>
        <fullName evidence="5">pectinesterase</fullName>
        <ecNumber evidence="5">3.1.1.11</ecNumber>
    </recommendedName>
</protein>
<evidence type="ECO:0000256" key="10">
    <source>
        <dbReference type="ARBA" id="ARBA00023157"/>
    </source>
</evidence>
<evidence type="ECO:0000256" key="5">
    <source>
        <dbReference type="ARBA" id="ARBA00013229"/>
    </source>
</evidence>
<dbReference type="InterPro" id="IPR000070">
    <property type="entry name" value="Pectinesterase_cat"/>
</dbReference>
<dbReference type="EMBL" id="OX465084">
    <property type="protein sequence ID" value="CAI9299844.1"/>
    <property type="molecule type" value="Genomic_DNA"/>
</dbReference>
<keyword evidence="15" id="KW-0732">Signal</keyword>
<dbReference type="InterPro" id="IPR006501">
    <property type="entry name" value="Pectinesterase_inhib_dom"/>
</dbReference>
<dbReference type="EC" id="3.1.1.11" evidence="5"/>
<feature type="domain" description="Pectinesterase inhibitor" evidence="16">
    <location>
        <begin position="18"/>
        <end position="170"/>
    </location>
</feature>
<gene>
    <name evidence="17" type="ORF">LSALG_LOCUS38528</name>
</gene>
<keyword evidence="8" id="KW-0378">Hydrolase</keyword>
<comment type="subcellular location">
    <subcellularLocation>
        <location evidence="1">Secreted</location>
        <location evidence="1">Cell wall</location>
    </subcellularLocation>
</comment>
<dbReference type="AlphaFoldDB" id="A0AA36EL00"/>
<reference evidence="17" key="1">
    <citation type="submission" date="2023-04" db="EMBL/GenBank/DDBJ databases">
        <authorList>
            <person name="Vijverberg K."/>
            <person name="Xiong W."/>
            <person name="Schranz E."/>
        </authorList>
    </citation>
    <scope>NUCLEOTIDE SEQUENCE</scope>
</reference>
<evidence type="ECO:0000313" key="18">
    <source>
        <dbReference type="Proteomes" id="UP001177003"/>
    </source>
</evidence>
<evidence type="ECO:0000256" key="7">
    <source>
        <dbReference type="ARBA" id="ARBA00022525"/>
    </source>
</evidence>